<dbReference type="GO" id="GO:0016887">
    <property type="term" value="F:ATP hydrolysis activity"/>
    <property type="evidence" value="ECO:0007669"/>
    <property type="project" value="InterPro"/>
</dbReference>
<sequence length="1360" mass="147611">MRTLWLAVISMHKIVFTRIFTMSFALTVVVLLLKAFEKTHPEESSGFFTLATYFWLKRLFWTGYQKVLVLDDLYALDAAMSAGVTAPRLWERLQRQPRGGRQPTVLRSLLGAFPWAFLQPAIPRAALVGFRYSQSFLLQALLKHLDQRPEGAANDGYGLIGACVLVYAGMFTSVAYFGYLNNRAVYITRACLCAIVYRKTTDLNLAQANDASSLTLMSTDVEHIGTGLLQMHQIWGGLVEVALGCWLLHTHIGVASVVPLGLIVLCTILLYFAMMFVPARQTVWMEKIQTRVALTASAISDMKTFKILGAAGRVADLVQTRRAEEIGAGNQFRVLMLASVVLSYMPISLSPVVAFAATLRTFNVSSLFVSLSFIMLLSSPLLTLFQAVPVFLAGIASFRRIDAYLAQPCQSDYRHFPSRDAGSGAEAGEHKSGSATSETSSRADGKSDLASSSGGDTRLAFVATNASFGWEKDNMILRDLDFVIPRGVITMIVGPTASGKSTLCHALLGEIPIAKGSLTAGLPGSAIIAYCAQTAYLPGGTIAENIVGFLPFSREKYESVLEAAMLDIDVASLPSGHDTDVGSNGIKLIGGQKQRVSLARALYLESEISVFDDALSGLDAETEGKIFDRVFGPRGLIHTKGGTAIYFTNSSRHLALADHIIVLGKDGTIVQQGLAEMLTNDNNGTLLLTDRASTTSADLAMSSDGAGAPDDVALKTKGETDEPAQPGGEAENGNILWTEARKTGDFTIYLYYLRSTAKLASGLVLLFSLLAGFCTNFSTVWMSYWAEDSLHRPTAFYLGIYGMLRGTELIGIFGASAFLLIGIVSSSGLNLHSRAIATVIRAPLSLFTDTDTGTVANLFSQDMTIIDGELPMALLNLSLVFFDLLGNCFVIAVASPYILASYPVLIAILYFVQVFYLRTSRQLRLMDLEAKTPLYTHFLDTLRGPATVRAHATARLNIAMNNKILDASQRPAYLLAMIQQWLSTVLLALVGLIATVITALAVRLGTNPGFTGASFVTLMTLSSAISELMQGYTLVETSIGAVNRLRAFSQNVTPEDEDDNDVEPPTMALRGCHAPCRRVSLIQVGCFTLLRSKTILPSKTNGVANEGAIKALALTNLSLSIAPGEKAAICEERAGENPREWKILLYVAALATPRASAVFFSHSRGRWCSPRRVNHIILRQRIITIPQELAFLPGNTTIRENLDYLGGASDEDCTSVVAMAQLADFVEESGGLDAEMGADKLSTGQKQLFSLARAMLRRRTRQRQQQAVGALSTDGGLLLVDELNSRLDADTDRLIQDIIRKDFAAYTVVIIAHRLDIVMNLCDRVFVLDRGQVVEVDDPRVLAGAKQSQFSKLYHDGNRA</sequence>
<dbReference type="InterPro" id="IPR011527">
    <property type="entry name" value="ABC1_TM_dom"/>
</dbReference>
<evidence type="ECO:0000256" key="6">
    <source>
        <dbReference type="ARBA" id="ARBA00022840"/>
    </source>
</evidence>
<evidence type="ECO:0000313" key="13">
    <source>
        <dbReference type="EMBL" id="GJC90927.1"/>
    </source>
</evidence>
<feature type="transmembrane region" description="Helical" evidence="10">
    <location>
        <begin position="15"/>
        <end position="33"/>
    </location>
</feature>
<feature type="region of interest" description="Disordered" evidence="9">
    <location>
        <begin position="418"/>
        <end position="454"/>
    </location>
</feature>
<dbReference type="FunFam" id="1.20.1560.10:FF:000066">
    <property type="entry name" value="ABC multidrug transporter (Eurofung)"/>
    <property type="match status" value="1"/>
</dbReference>
<dbReference type="InterPro" id="IPR027417">
    <property type="entry name" value="P-loop_NTPase"/>
</dbReference>
<evidence type="ECO:0000256" key="7">
    <source>
        <dbReference type="ARBA" id="ARBA00022989"/>
    </source>
</evidence>
<dbReference type="FunFam" id="1.20.1560.10:FF:000055">
    <property type="entry name" value="ABC multidrug transporter (Eurofung)"/>
    <property type="match status" value="1"/>
</dbReference>
<dbReference type="SMART" id="SM00382">
    <property type="entry name" value="AAA"/>
    <property type="match status" value="1"/>
</dbReference>
<feature type="transmembrane region" description="Helical" evidence="10">
    <location>
        <begin position="234"/>
        <end position="252"/>
    </location>
</feature>
<dbReference type="EMBL" id="BPPX01000063">
    <property type="protein sequence ID" value="GJC90927.1"/>
    <property type="molecule type" value="Genomic_DNA"/>
</dbReference>
<keyword evidence="5" id="KW-0547">Nucleotide-binding</keyword>
<evidence type="ECO:0000256" key="2">
    <source>
        <dbReference type="ARBA" id="ARBA00022448"/>
    </source>
</evidence>
<dbReference type="InterPro" id="IPR003593">
    <property type="entry name" value="AAA+_ATPase"/>
</dbReference>
<protein>
    <submittedName>
        <fullName evidence="13">ABC transporter FUM19</fullName>
    </submittedName>
</protein>
<dbReference type="InterPro" id="IPR036640">
    <property type="entry name" value="ABC1_TM_sf"/>
</dbReference>
<proteinExistence type="predicted"/>
<feature type="transmembrane region" description="Helical" evidence="10">
    <location>
        <begin position="157"/>
        <end position="179"/>
    </location>
</feature>
<dbReference type="InterPro" id="IPR003439">
    <property type="entry name" value="ABC_transporter-like_ATP-bd"/>
</dbReference>
<comment type="subcellular location">
    <subcellularLocation>
        <location evidence="1">Cell membrane</location>
        <topology evidence="1">Multi-pass membrane protein</topology>
    </subcellularLocation>
</comment>
<feature type="transmembrane region" description="Helical" evidence="10">
    <location>
        <begin position="258"/>
        <end position="277"/>
    </location>
</feature>
<evidence type="ECO:0000313" key="14">
    <source>
        <dbReference type="Proteomes" id="UP001055172"/>
    </source>
</evidence>
<dbReference type="CDD" id="cd18580">
    <property type="entry name" value="ABC_6TM_ABCC_D2"/>
    <property type="match status" value="1"/>
</dbReference>
<reference evidence="13 14" key="1">
    <citation type="submission" date="2021-07" db="EMBL/GenBank/DDBJ databases">
        <title>Genome data of Colletotrichum spaethianum.</title>
        <authorList>
            <person name="Utami Y.D."/>
            <person name="Hiruma K."/>
        </authorList>
    </citation>
    <scope>NUCLEOTIDE SEQUENCE [LARGE SCALE GENOMIC DNA]</scope>
    <source>
        <strain evidence="13 14">MAFF 242679</strain>
    </source>
</reference>
<dbReference type="PANTHER" id="PTHR24223:SF345">
    <property type="entry name" value="ABC MULTIDRUG TRANSPORTER (EUROFUNG)"/>
    <property type="match status" value="1"/>
</dbReference>
<evidence type="ECO:0000256" key="8">
    <source>
        <dbReference type="ARBA" id="ARBA00023136"/>
    </source>
</evidence>
<dbReference type="PROSITE" id="PS50929">
    <property type="entry name" value="ABC_TM1F"/>
    <property type="match status" value="2"/>
</dbReference>
<keyword evidence="7 10" id="KW-1133">Transmembrane helix</keyword>
<feature type="transmembrane region" description="Helical" evidence="10">
    <location>
        <begin position="796"/>
        <end position="824"/>
    </location>
</feature>
<dbReference type="SUPFAM" id="SSF90123">
    <property type="entry name" value="ABC transporter transmembrane region"/>
    <property type="match status" value="2"/>
</dbReference>
<dbReference type="Gene3D" id="3.40.50.300">
    <property type="entry name" value="P-loop containing nucleotide triphosphate hydrolases"/>
    <property type="match status" value="2"/>
</dbReference>
<evidence type="ECO:0000256" key="5">
    <source>
        <dbReference type="ARBA" id="ARBA00022741"/>
    </source>
</evidence>
<feature type="region of interest" description="Disordered" evidence="9">
    <location>
        <begin position="700"/>
        <end position="732"/>
    </location>
</feature>
<evidence type="ECO:0000256" key="1">
    <source>
        <dbReference type="ARBA" id="ARBA00004651"/>
    </source>
</evidence>
<keyword evidence="2" id="KW-0813">Transport</keyword>
<accession>A0AA37LZV1</accession>
<keyword evidence="14" id="KW-1185">Reference proteome</keyword>
<feature type="transmembrane region" description="Helical" evidence="10">
    <location>
        <begin position="900"/>
        <end position="917"/>
    </location>
</feature>
<dbReference type="CDD" id="cd18579">
    <property type="entry name" value="ABC_6TM_ABCC_D1"/>
    <property type="match status" value="1"/>
</dbReference>
<feature type="transmembrane region" description="Helical" evidence="10">
    <location>
        <begin position="368"/>
        <end position="392"/>
    </location>
</feature>
<dbReference type="Proteomes" id="UP001055172">
    <property type="component" value="Unassembled WGS sequence"/>
</dbReference>
<feature type="transmembrane region" description="Helical" evidence="10">
    <location>
        <begin position="334"/>
        <end position="356"/>
    </location>
</feature>
<keyword evidence="8 10" id="KW-0472">Membrane</keyword>
<keyword evidence="6" id="KW-0067">ATP-binding</keyword>
<feature type="domain" description="ABC transporter" evidence="11">
    <location>
        <begin position="457"/>
        <end position="691"/>
    </location>
</feature>
<keyword evidence="4 10" id="KW-0812">Transmembrane</keyword>
<dbReference type="PANTHER" id="PTHR24223">
    <property type="entry name" value="ATP-BINDING CASSETTE SUB-FAMILY C"/>
    <property type="match status" value="1"/>
</dbReference>
<feature type="transmembrane region" description="Helical" evidence="10">
    <location>
        <begin position="873"/>
        <end position="894"/>
    </location>
</feature>
<dbReference type="GO" id="GO:0005524">
    <property type="term" value="F:ATP binding"/>
    <property type="evidence" value="ECO:0007669"/>
    <property type="project" value="UniProtKB-KW"/>
</dbReference>
<dbReference type="Gene3D" id="1.20.1560.10">
    <property type="entry name" value="ABC transporter type 1, transmembrane domain"/>
    <property type="match status" value="2"/>
</dbReference>
<dbReference type="Pfam" id="PF00664">
    <property type="entry name" value="ABC_membrane"/>
    <property type="match status" value="1"/>
</dbReference>
<dbReference type="SUPFAM" id="SSF52540">
    <property type="entry name" value="P-loop containing nucleoside triphosphate hydrolases"/>
    <property type="match status" value="2"/>
</dbReference>
<gene>
    <name evidence="13" type="ORF">ColLi_13765</name>
</gene>
<dbReference type="PROSITE" id="PS50893">
    <property type="entry name" value="ABC_TRANSPORTER_2"/>
    <property type="match status" value="2"/>
</dbReference>
<dbReference type="InterPro" id="IPR050173">
    <property type="entry name" value="ABC_transporter_C-like"/>
</dbReference>
<feature type="domain" description="ABC transmembrane type-1" evidence="12">
    <location>
        <begin position="134"/>
        <end position="393"/>
    </location>
</feature>
<keyword evidence="3" id="KW-1003">Cell membrane</keyword>
<feature type="domain" description="ABC transporter" evidence="11">
    <location>
        <begin position="1090"/>
        <end position="1355"/>
    </location>
</feature>
<comment type="caution">
    <text evidence="13">The sequence shown here is derived from an EMBL/GenBank/DDBJ whole genome shotgun (WGS) entry which is preliminary data.</text>
</comment>
<dbReference type="InterPro" id="IPR044746">
    <property type="entry name" value="ABCC_6TM_D1"/>
</dbReference>
<evidence type="ECO:0000259" key="11">
    <source>
        <dbReference type="PROSITE" id="PS50893"/>
    </source>
</evidence>
<dbReference type="InterPro" id="IPR044726">
    <property type="entry name" value="ABCC_6TM_D2"/>
</dbReference>
<feature type="transmembrane region" description="Helical" evidence="10">
    <location>
        <begin position="104"/>
        <end position="122"/>
    </location>
</feature>
<feature type="transmembrane region" description="Helical" evidence="10">
    <location>
        <begin position="981"/>
        <end position="1004"/>
    </location>
</feature>
<name>A0AA37LZV1_9PEZI</name>
<dbReference type="GO" id="GO:0005886">
    <property type="term" value="C:plasma membrane"/>
    <property type="evidence" value="ECO:0007669"/>
    <property type="project" value="UniProtKB-SubCell"/>
</dbReference>
<evidence type="ECO:0000256" key="10">
    <source>
        <dbReference type="SAM" id="Phobius"/>
    </source>
</evidence>
<evidence type="ECO:0000259" key="12">
    <source>
        <dbReference type="PROSITE" id="PS50929"/>
    </source>
</evidence>
<feature type="transmembrane region" description="Helical" evidence="10">
    <location>
        <begin position="763"/>
        <end position="784"/>
    </location>
</feature>
<evidence type="ECO:0000256" key="3">
    <source>
        <dbReference type="ARBA" id="ARBA00022475"/>
    </source>
</evidence>
<evidence type="ECO:0000256" key="4">
    <source>
        <dbReference type="ARBA" id="ARBA00022692"/>
    </source>
</evidence>
<evidence type="ECO:0000256" key="9">
    <source>
        <dbReference type="SAM" id="MobiDB-lite"/>
    </source>
</evidence>
<dbReference type="GO" id="GO:0140359">
    <property type="term" value="F:ABC-type transporter activity"/>
    <property type="evidence" value="ECO:0007669"/>
    <property type="project" value="InterPro"/>
</dbReference>
<organism evidence="13 14">
    <name type="scientific">Colletotrichum liriopes</name>
    <dbReference type="NCBI Taxonomy" id="708192"/>
    <lineage>
        <taxon>Eukaryota</taxon>
        <taxon>Fungi</taxon>
        <taxon>Dikarya</taxon>
        <taxon>Ascomycota</taxon>
        <taxon>Pezizomycotina</taxon>
        <taxon>Sordariomycetes</taxon>
        <taxon>Hypocreomycetidae</taxon>
        <taxon>Glomerellales</taxon>
        <taxon>Glomerellaceae</taxon>
        <taxon>Colletotrichum</taxon>
        <taxon>Colletotrichum spaethianum species complex</taxon>
    </lineage>
</organism>
<dbReference type="Pfam" id="PF00005">
    <property type="entry name" value="ABC_tran"/>
    <property type="match status" value="1"/>
</dbReference>
<feature type="domain" description="ABC transmembrane type-1" evidence="12">
    <location>
        <begin position="763"/>
        <end position="1037"/>
    </location>
</feature>